<feature type="region of interest" description="Disordered" evidence="1">
    <location>
        <begin position="82"/>
        <end position="102"/>
    </location>
</feature>
<reference evidence="2" key="1">
    <citation type="submission" date="2018-06" db="EMBL/GenBank/DDBJ databases">
        <authorList>
            <person name="Zhirakovskaya E."/>
        </authorList>
    </citation>
    <scope>NUCLEOTIDE SEQUENCE</scope>
</reference>
<accession>A0A3B0RNM5</accession>
<organism evidence="2">
    <name type="scientific">hydrothermal vent metagenome</name>
    <dbReference type="NCBI Taxonomy" id="652676"/>
    <lineage>
        <taxon>unclassified sequences</taxon>
        <taxon>metagenomes</taxon>
        <taxon>ecological metagenomes</taxon>
    </lineage>
</organism>
<evidence type="ECO:0000313" key="2">
    <source>
        <dbReference type="EMBL" id="VAV86123.1"/>
    </source>
</evidence>
<dbReference type="EMBL" id="UOEB01000295">
    <property type="protein sequence ID" value="VAV86123.1"/>
    <property type="molecule type" value="Genomic_DNA"/>
</dbReference>
<evidence type="ECO:0000256" key="1">
    <source>
        <dbReference type="SAM" id="MobiDB-lite"/>
    </source>
</evidence>
<protein>
    <recommendedName>
        <fullName evidence="3">P pilus assembly/Cpx signaling pathway, periplasmic inhibitor/zinc-resistance associated protein</fullName>
    </recommendedName>
</protein>
<proteinExistence type="predicted"/>
<evidence type="ECO:0008006" key="3">
    <source>
        <dbReference type="Google" id="ProtNLM"/>
    </source>
</evidence>
<name>A0A3B0RNM5_9ZZZZ</name>
<dbReference type="AlphaFoldDB" id="A0A3B0RNM5"/>
<sequence length="153" mass="18188">MKKLVVIVIVLVSIQAFAQSHKGEQRKGEHKESIHKFNNFSPEQISILQTKKMTLHLDLTEVQQREIQKINLANTIERKAKMETRKKMRESGASEKPSTEERFNMMNERLDEQIARKKQMQAILSKEQFKKLEKYVKHKQMKQQLKKQRSKRS</sequence>
<gene>
    <name evidence="2" type="ORF">MNBD_BACTEROID02-426</name>
</gene>